<keyword evidence="3" id="KW-1185">Reference proteome</keyword>
<evidence type="ECO:0000313" key="2">
    <source>
        <dbReference type="EMBL" id="SJM34418.1"/>
    </source>
</evidence>
<proteinExistence type="predicted"/>
<evidence type="ECO:0000256" key="1">
    <source>
        <dbReference type="SAM" id="MobiDB-lite"/>
    </source>
</evidence>
<organism evidence="2 3">
    <name type="scientific">Mesorhizobium delmotii</name>
    <dbReference type="NCBI Taxonomy" id="1631247"/>
    <lineage>
        <taxon>Bacteria</taxon>
        <taxon>Pseudomonadati</taxon>
        <taxon>Pseudomonadota</taxon>
        <taxon>Alphaproteobacteria</taxon>
        <taxon>Hyphomicrobiales</taxon>
        <taxon>Phyllobacteriaceae</taxon>
        <taxon>Mesorhizobium</taxon>
    </lineage>
</organism>
<name>A0A2P9ATB9_9HYPH</name>
<dbReference type="EMBL" id="FUIG01000052">
    <property type="protein sequence ID" value="SJM34418.1"/>
    <property type="molecule type" value="Genomic_DNA"/>
</dbReference>
<gene>
    <name evidence="2" type="ORF">BQ8482_430009</name>
</gene>
<accession>A0A2P9ATB9</accession>
<evidence type="ECO:0000313" key="3">
    <source>
        <dbReference type="Proteomes" id="UP000245698"/>
    </source>
</evidence>
<reference evidence="3" key="1">
    <citation type="submission" date="2016-12" db="EMBL/GenBank/DDBJ databases">
        <authorList>
            <person name="Brunel B."/>
        </authorList>
    </citation>
    <scope>NUCLEOTIDE SEQUENCE [LARGE SCALE GENOMIC DNA]</scope>
</reference>
<dbReference type="Proteomes" id="UP000245698">
    <property type="component" value="Unassembled WGS sequence"/>
</dbReference>
<dbReference type="AlphaFoldDB" id="A0A2P9ATB9"/>
<sequence length="65" mass="6922">MTPEQIVTAPASIGTSFGSDYPGSKQRCPAGLDRPAFEAAKDLKHVQAYIEQFQATTLSIGPGRL</sequence>
<feature type="region of interest" description="Disordered" evidence="1">
    <location>
        <begin position="1"/>
        <end position="24"/>
    </location>
</feature>
<protein>
    <submittedName>
        <fullName evidence="2">Uncharacterized protein</fullName>
    </submittedName>
</protein>